<dbReference type="Gene3D" id="2.30.30.110">
    <property type="match status" value="1"/>
</dbReference>
<dbReference type="HOGENOM" id="CLU_121823_2_3_9"/>
<dbReference type="PANTHER" id="PTHR33988:SF3">
    <property type="entry name" value="ENDORIBONUCLEASE TOXIN CHPB-RELATED"/>
    <property type="match status" value="1"/>
</dbReference>
<dbReference type="AlphaFoldDB" id="D6XXU1"/>
<keyword evidence="4" id="KW-1185">Reference proteome</keyword>
<dbReference type="SUPFAM" id="SSF50118">
    <property type="entry name" value="Cell growth inhibitor/plasmid maintenance toxic component"/>
    <property type="match status" value="1"/>
</dbReference>
<dbReference type="GO" id="GO:0004521">
    <property type="term" value="F:RNA endonuclease activity"/>
    <property type="evidence" value="ECO:0007669"/>
    <property type="project" value="TreeGrafter"/>
</dbReference>
<dbReference type="eggNOG" id="COG2337">
    <property type="taxonomic scope" value="Bacteria"/>
</dbReference>
<comment type="similarity">
    <text evidence="1">Belongs to the PemK/MazF family.</text>
</comment>
<evidence type="ECO:0000256" key="1">
    <source>
        <dbReference type="ARBA" id="ARBA00007521"/>
    </source>
</evidence>
<dbReference type="RefSeq" id="WP_013173554.1">
    <property type="nucleotide sequence ID" value="NC_014219.1"/>
</dbReference>
<dbReference type="PANTHER" id="PTHR33988">
    <property type="entry name" value="ENDORIBONUCLEASE MAZF-RELATED"/>
    <property type="match status" value="1"/>
</dbReference>
<evidence type="ECO:0000313" key="4">
    <source>
        <dbReference type="Proteomes" id="UP000000271"/>
    </source>
</evidence>
<evidence type="ECO:0000256" key="2">
    <source>
        <dbReference type="ARBA" id="ARBA00022649"/>
    </source>
</evidence>
<dbReference type="KEGG" id="bse:Bsel_2634"/>
<organism evidence="3 4">
    <name type="scientific">Bacillus selenitireducens (strain ATCC 700615 / DSM 15326 / MLS10)</name>
    <dbReference type="NCBI Taxonomy" id="439292"/>
    <lineage>
        <taxon>Bacteria</taxon>
        <taxon>Bacillati</taxon>
        <taxon>Bacillota</taxon>
        <taxon>Bacilli</taxon>
        <taxon>Bacillales</taxon>
        <taxon>Bacillaceae</taxon>
        <taxon>Salisediminibacterium</taxon>
    </lineage>
</organism>
<dbReference type="Proteomes" id="UP000000271">
    <property type="component" value="Chromosome"/>
</dbReference>
<dbReference type="EMBL" id="CP001791">
    <property type="protein sequence ID" value="ADI00134.1"/>
    <property type="molecule type" value="Genomic_DNA"/>
</dbReference>
<evidence type="ECO:0000313" key="3">
    <source>
        <dbReference type="EMBL" id="ADI00134.1"/>
    </source>
</evidence>
<sequence length="110" mass="12071">MSEVADRGNLVYLNFNPQAGHEQTGSRSAIVISPESFNRITGFAVVCPITSVSKDYPFEVALPDGLAIHGVILTDQIKSLDWKARKLNVVDEAPAETVQECLEKIHTFIT</sequence>
<dbReference type="Pfam" id="PF02452">
    <property type="entry name" value="PemK_toxin"/>
    <property type="match status" value="1"/>
</dbReference>
<dbReference type="OrthoDB" id="9808744at2"/>
<accession>D6XXU1</accession>
<dbReference type="STRING" id="439292.Bsel_2634"/>
<dbReference type="GO" id="GO:0006402">
    <property type="term" value="P:mRNA catabolic process"/>
    <property type="evidence" value="ECO:0007669"/>
    <property type="project" value="TreeGrafter"/>
</dbReference>
<protein>
    <submittedName>
        <fullName evidence="3">Transcriptional modulator of MazE/toxin, MazF</fullName>
    </submittedName>
</protein>
<dbReference type="InterPro" id="IPR011067">
    <property type="entry name" value="Plasmid_toxin/cell-grow_inhib"/>
</dbReference>
<proteinExistence type="inferred from homology"/>
<dbReference type="GO" id="GO:0003677">
    <property type="term" value="F:DNA binding"/>
    <property type="evidence" value="ECO:0007669"/>
    <property type="project" value="InterPro"/>
</dbReference>
<dbReference type="InterPro" id="IPR003477">
    <property type="entry name" value="PemK-like"/>
</dbReference>
<dbReference type="GO" id="GO:0016075">
    <property type="term" value="P:rRNA catabolic process"/>
    <property type="evidence" value="ECO:0007669"/>
    <property type="project" value="TreeGrafter"/>
</dbReference>
<name>D6XXU1_BACIE</name>
<keyword evidence="2" id="KW-1277">Toxin-antitoxin system</keyword>
<reference evidence="3" key="1">
    <citation type="submission" date="2009-10" db="EMBL/GenBank/DDBJ databases">
        <title>Complete sequence of Bacillus selenitireducens MLS10.</title>
        <authorList>
            <consortium name="US DOE Joint Genome Institute"/>
            <person name="Lucas S."/>
            <person name="Copeland A."/>
            <person name="Lapidus A."/>
            <person name="Glavina del Rio T."/>
            <person name="Dalin E."/>
            <person name="Tice H."/>
            <person name="Bruce D."/>
            <person name="Goodwin L."/>
            <person name="Pitluck S."/>
            <person name="Sims D."/>
            <person name="Brettin T."/>
            <person name="Detter J.C."/>
            <person name="Han C."/>
            <person name="Larimer F."/>
            <person name="Land M."/>
            <person name="Hauser L."/>
            <person name="Kyrpides N."/>
            <person name="Ovchinnikova G."/>
            <person name="Stolz J."/>
        </authorList>
    </citation>
    <scope>NUCLEOTIDE SEQUENCE [LARGE SCALE GENOMIC DNA]</scope>
    <source>
        <strain evidence="3">MLS10</strain>
    </source>
</reference>
<gene>
    <name evidence="3" type="ordered locus">Bsel_2634</name>
</gene>